<accession>A0A6S7GNY7</accession>
<dbReference type="PANTHER" id="PTHR33050:SF7">
    <property type="entry name" value="RIBONUCLEASE H"/>
    <property type="match status" value="1"/>
</dbReference>
<feature type="compositionally biased region" description="Pro residues" evidence="1">
    <location>
        <begin position="1"/>
        <end position="11"/>
    </location>
</feature>
<dbReference type="Pfam" id="PF00078">
    <property type="entry name" value="RVT_1"/>
    <property type="match status" value="1"/>
</dbReference>
<sequence length="413" mass="44842">MPRLTPRPAPSLNPILQPASTSQHSILQQASNSLDPILQQASISPDPILQEAISQSQVQAQAALQAQALLQAHAQAHSNAIAQVHACGQELASPSRLPAGPVLPSGASLLLQQLPNNPPAAGLAAPARPTLGLNTLVAAVTPLVLEVFTRELAAYPLSKRRYVLDGIRLGFCVGWEPDRVSLRSRTSNMRSASDHPDVVDAYLSSELTARRVAGPFASPPVPLLHVSPFGVIPKNHQPGKWRLILDLSSPAGHSVNDGIPKDPYSLHYVKVDDAIRALVDMGPEALMAKFDVKAAYRNIPIHPDDRYLLGMKWRDRFYVDLVLPFGLRSAPFIFNSVAEAVEWILVHNYAVSQLFHYLDDFLTMGPANSSICQSHMDNAFTVFARLGLPLHLQKCEGPSTVLVFLGIELDSVQ</sequence>
<dbReference type="InterPro" id="IPR043502">
    <property type="entry name" value="DNA/RNA_pol_sf"/>
</dbReference>
<dbReference type="EMBL" id="CACRXK020002628">
    <property type="protein sequence ID" value="CAB3995254.1"/>
    <property type="molecule type" value="Genomic_DNA"/>
</dbReference>
<dbReference type="PROSITE" id="PS50878">
    <property type="entry name" value="RT_POL"/>
    <property type="match status" value="1"/>
</dbReference>
<dbReference type="Proteomes" id="UP001152795">
    <property type="component" value="Unassembled WGS sequence"/>
</dbReference>
<dbReference type="InterPro" id="IPR000477">
    <property type="entry name" value="RT_dom"/>
</dbReference>
<organism evidence="2 3">
    <name type="scientific">Paramuricea clavata</name>
    <name type="common">Red gorgonian</name>
    <name type="synonym">Violescent sea-whip</name>
    <dbReference type="NCBI Taxonomy" id="317549"/>
    <lineage>
        <taxon>Eukaryota</taxon>
        <taxon>Metazoa</taxon>
        <taxon>Cnidaria</taxon>
        <taxon>Anthozoa</taxon>
        <taxon>Octocorallia</taxon>
        <taxon>Malacalcyonacea</taxon>
        <taxon>Plexauridae</taxon>
        <taxon>Paramuricea</taxon>
    </lineage>
</organism>
<evidence type="ECO:0000313" key="3">
    <source>
        <dbReference type="Proteomes" id="UP001152795"/>
    </source>
</evidence>
<evidence type="ECO:0000256" key="1">
    <source>
        <dbReference type="SAM" id="MobiDB-lite"/>
    </source>
</evidence>
<reference evidence="2" key="1">
    <citation type="submission" date="2020-04" db="EMBL/GenBank/DDBJ databases">
        <authorList>
            <person name="Alioto T."/>
            <person name="Alioto T."/>
            <person name="Gomez Garrido J."/>
        </authorList>
    </citation>
    <scope>NUCLEOTIDE SEQUENCE</scope>
    <source>
        <strain evidence="2">A484AB</strain>
    </source>
</reference>
<comment type="caution">
    <text evidence="2">The sequence shown here is derived from an EMBL/GenBank/DDBJ whole genome shotgun (WGS) entry which is preliminary data.</text>
</comment>
<dbReference type="Gene3D" id="3.10.10.10">
    <property type="entry name" value="HIV Type 1 Reverse Transcriptase, subunit A, domain 1"/>
    <property type="match status" value="1"/>
</dbReference>
<dbReference type="InterPro" id="IPR052055">
    <property type="entry name" value="Hepadnavirus_pol/RT"/>
</dbReference>
<dbReference type="AlphaFoldDB" id="A0A6S7GNY7"/>
<dbReference type="InterPro" id="IPR043128">
    <property type="entry name" value="Rev_trsase/Diguanyl_cyclase"/>
</dbReference>
<dbReference type="Gene3D" id="3.30.70.270">
    <property type="match status" value="1"/>
</dbReference>
<dbReference type="CDD" id="cd03714">
    <property type="entry name" value="RT_DIRS1"/>
    <property type="match status" value="1"/>
</dbReference>
<dbReference type="OrthoDB" id="5987432at2759"/>
<feature type="region of interest" description="Disordered" evidence="1">
    <location>
        <begin position="1"/>
        <end position="26"/>
    </location>
</feature>
<proteinExistence type="predicted"/>
<keyword evidence="3" id="KW-1185">Reference proteome</keyword>
<name>A0A6S7GNY7_PARCT</name>
<dbReference type="SUPFAM" id="SSF56672">
    <property type="entry name" value="DNA/RNA polymerases"/>
    <property type="match status" value="1"/>
</dbReference>
<evidence type="ECO:0000313" key="2">
    <source>
        <dbReference type="EMBL" id="CAB3995254.1"/>
    </source>
</evidence>
<gene>
    <name evidence="2" type="ORF">PACLA_8A007327</name>
</gene>
<protein>
    <submittedName>
        <fullName evidence="2">Uncharacterized protein</fullName>
    </submittedName>
</protein>
<dbReference type="PANTHER" id="PTHR33050">
    <property type="entry name" value="REVERSE TRANSCRIPTASE DOMAIN-CONTAINING PROTEIN"/>
    <property type="match status" value="1"/>
</dbReference>